<keyword evidence="1" id="KW-0649">Protein kinase inhibitor</keyword>
<dbReference type="Gramene" id="Kaladp0748s0048.1.v1.1">
    <property type="protein sequence ID" value="Kaladp0748s0048.1.v1.1.CDS.1"/>
    <property type="gene ID" value="Kaladp0748s0048.v1.1"/>
</dbReference>
<dbReference type="PANTHER" id="PTHR33142">
    <property type="entry name" value="CYCLIN-DEPENDENT PROTEIN KINASE INHIBITOR SMR13"/>
    <property type="match status" value="1"/>
</dbReference>
<dbReference type="PANTHER" id="PTHR33142:SF40">
    <property type="entry name" value="CYCLIN-DEPENDENT PROTEIN KINASE INHIBITOR SMR6"/>
    <property type="match status" value="1"/>
</dbReference>
<accession>A0A7N1A950</accession>
<feature type="region of interest" description="Disordered" evidence="3">
    <location>
        <begin position="34"/>
        <end position="64"/>
    </location>
</feature>
<dbReference type="GO" id="GO:0032875">
    <property type="term" value="P:regulation of DNA endoreduplication"/>
    <property type="evidence" value="ECO:0007669"/>
    <property type="project" value="InterPro"/>
</dbReference>
<evidence type="ECO:0000313" key="5">
    <source>
        <dbReference type="Proteomes" id="UP000594263"/>
    </source>
</evidence>
<evidence type="ECO:0000256" key="1">
    <source>
        <dbReference type="ARBA" id="ARBA00023013"/>
    </source>
</evidence>
<organism evidence="4 5">
    <name type="scientific">Kalanchoe fedtschenkoi</name>
    <name type="common">Lavender scallops</name>
    <name type="synonym">South American air plant</name>
    <dbReference type="NCBI Taxonomy" id="63787"/>
    <lineage>
        <taxon>Eukaryota</taxon>
        <taxon>Viridiplantae</taxon>
        <taxon>Streptophyta</taxon>
        <taxon>Embryophyta</taxon>
        <taxon>Tracheophyta</taxon>
        <taxon>Spermatophyta</taxon>
        <taxon>Magnoliopsida</taxon>
        <taxon>eudicotyledons</taxon>
        <taxon>Gunneridae</taxon>
        <taxon>Pentapetalae</taxon>
        <taxon>Saxifragales</taxon>
        <taxon>Crassulaceae</taxon>
        <taxon>Kalanchoe</taxon>
    </lineage>
</organism>
<keyword evidence="2" id="KW-0131">Cell cycle</keyword>
<evidence type="ECO:0000256" key="3">
    <source>
        <dbReference type="SAM" id="MobiDB-lite"/>
    </source>
</evidence>
<protein>
    <submittedName>
        <fullName evidence="4">Uncharacterized protein</fullName>
    </submittedName>
</protein>
<evidence type="ECO:0000313" key="4">
    <source>
        <dbReference type="EnsemblPlants" id="Kaladp0748s0048.1.v1.1.CDS.1"/>
    </source>
</evidence>
<dbReference type="GO" id="GO:0004860">
    <property type="term" value="F:protein kinase inhibitor activity"/>
    <property type="evidence" value="ECO:0007669"/>
    <property type="project" value="UniProtKB-KW"/>
</dbReference>
<dbReference type="Proteomes" id="UP000594263">
    <property type="component" value="Unplaced"/>
</dbReference>
<dbReference type="EnsemblPlants" id="Kaladp0748s0048.1.v1.1">
    <property type="protein sequence ID" value="Kaladp0748s0048.1.v1.1.CDS.1"/>
    <property type="gene ID" value="Kaladp0748s0048.v1.1"/>
</dbReference>
<keyword evidence="5" id="KW-1185">Reference proteome</keyword>
<dbReference type="InterPro" id="IPR040389">
    <property type="entry name" value="SMR"/>
</dbReference>
<name>A0A7N1A950_KALFE</name>
<sequence>MGFPQKSQVDAAASVSAAETQARVMTEIPLRRSLTRVKTRSAETPTKTDEEGEGSCTTPTSAESRIPVKTWCPDAPMKPKAKARCTKALLGSSIEFFTPQDLESVFTIRRRVSN</sequence>
<evidence type="ECO:0000256" key="2">
    <source>
        <dbReference type="ARBA" id="ARBA00023306"/>
    </source>
</evidence>
<proteinExistence type="predicted"/>
<reference evidence="4" key="1">
    <citation type="submission" date="2021-01" db="UniProtKB">
        <authorList>
            <consortium name="EnsemblPlants"/>
        </authorList>
    </citation>
    <scope>IDENTIFICATION</scope>
</reference>
<dbReference type="AlphaFoldDB" id="A0A7N1A950"/>